<dbReference type="PANTHER" id="PTHR24256">
    <property type="entry name" value="TRYPTASE-RELATED"/>
    <property type="match status" value="1"/>
</dbReference>
<evidence type="ECO:0000256" key="1">
    <source>
        <dbReference type="ARBA" id="ARBA00023157"/>
    </source>
</evidence>
<name>A0A0L7LUS5_OPEBR</name>
<dbReference type="Proteomes" id="UP000037510">
    <property type="component" value="Unassembled WGS sequence"/>
</dbReference>
<comment type="similarity">
    <text evidence="2">Belongs to the peptidase S1 family. CLIP subfamily.</text>
</comment>
<evidence type="ECO:0000256" key="2">
    <source>
        <dbReference type="ARBA" id="ARBA00024195"/>
    </source>
</evidence>
<dbReference type="GO" id="GO:0004252">
    <property type="term" value="F:serine-type endopeptidase activity"/>
    <property type="evidence" value="ECO:0007669"/>
    <property type="project" value="InterPro"/>
</dbReference>
<keyword evidence="5" id="KW-1185">Reference proteome</keyword>
<accession>A0A0L7LUS5</accession>
<dbReference type="Pfam" id="PF00089">
    <property type="entry name" value="Trypsin"/>
    <property type="match status" value="1"/>
</dbReference>
<dbReference type="AlphaFoldDB" id="A0A0L7LUS5"/>
<gene>
    <name evidence="4" type="ORF">OBRU01_00879</name>
</gene>
<evidence type="ECO:0000313" key="4">
    <source>
        <dbReference type="EMBL" id="KOB79190.1"/>
    </source>
</evidence>
<dbReference type="Gene3D" id="2.40.10.10">
    <property type="entry name" value="Trypsin-like serine proteases"/>
    <property type="match status" value="3"/>
</dbReference>
<dbReference type="PROSITE" id="PS50240">
    <property type="entry name" value="TRYPSIN_DOM"/>
    <property type="match status" value="1"/>
</dbReference>
<feature type="domain" description="Peptidase S1" evidence="3">
    <location>
        <begin position="1"/>
        <end position="410"/>
    </location>
</feature>
<keyword evidence="1" id="KW-1015">Disulfide bond</keyword>
<reference evidence="4 5" key="1">
    <citation type="journal article" date="2015" name="Genome Biol. Evol.">
        <title>The genome of winter moth (Operophtera brumata) provides a genomic perspective on sexual dimorphism and phenology.</title>
        <authorList>
            <person name="Derks M.F."/>
            <person name="Smit S."/>
            <person name="Salis L."/>
            <person name="Schijlen E."/>
            <person name="Bossers A."/>
            <person name="Mateman C."/>
            <person name="Pijl A.S."/>
            <person name="de Ridder D."/>
            <person name="Groenen M.A."/>
            <person name="Visser M.E."/>
            <person name="Megens H.J."/>
        </authorList>
    </citation>
    <scope>NUCLEOTIDE SEQUENCE [LARGE SCALE GENOMIC DNA]</scope>
    <source>
        <strain evidence="4">WM2013NL</strain>
        <tissue evidence="4">Head and thorax</tissue>
    </source>
</reference>
<evidence type="ECO:0000259" key="3">
    <source>
        <dbReference type="PROSITE" id="PS50240"/>
    </source>
</evidence>
<dbReference type="EMBL" id="JTDY01000047">
    <property type="protein sequence ID" value="KOB79190.1"/>
    <property type="molecule type" value="Genomic_DNA"/>
</dbReference>
<dbReference type="InterPro" id="IPR009003">
    <property type="entry name" value="Peptidase_S1_PA"/>
</dbReference>
<dbReference type="SUPFAM" id="SSF50494">
    <property type="entry name" value="Trypsin-like serine proteases"/>
    <property type="match status" value="4"/>
</dbReference>
<proteinExistence type="inferred from homology"/>
<dbReference type="CDD" id="cd00190">
    <property type="entry name" value="Tryp_SPc"/>
    <property type="match status" value="1"/>
</dbReference>
<dbReference type="SMART" id="SM00020">
    <property type="entry name" value="Tryp_SPc"/>
    <property type="match status" value="1"/>
</dbReference>
<comment type="caution">
    <text evidence="4">The sequence shown here is derived from an EMBL/GenBank/DDBJ whole genome shotgun (WGS) entry which is preliminary data.</text>
</comment>
<sequence>MGSWLSNWLTMEAVVGTNDLENKESTAQTVKILERIPHPNYDGGIGTYDIAMLKTAKNIKYNNAVSPIEVPLSMGSLTHKTQNLILAGWGVLETTLFIPALPDKLQEAQVEYLPFDECKKAIDAVKESYEDNPLDKVGNICTGPITGGVAACSGDSGGPLIQYISYNNEDATTVSTQLITEDIEYETTAFDENNVGNEKLNGNIKTRANKDKSSATTNMVSVVGLVVQNYRDDGLIPVVIGVVSWGISPCGEVGAPTVYTNEFDEDNPLNRVDHICTGPITGGEKACSGDSGGPLIQYILYNNEGLTTTTQLTTEDIEYETTASNDHMAHIGSEEFNDNTRARKKKHKSSRTKKTVSKVAGIVQKYKDNGLIPVVIGVVSWGISACGEEGAPTVYTNVSNHVDFINKHIYN</sequence>
<dbReference type="InterPro" id="IPR033116">
    <property type="entry name" value="TRYPSIN_SER"/>
</dbReference>
<dbReference type="InterPro" id="IPR051487">
    <property type="entry name" value="Ser/Thr_Proteases_Immune/Dev"/>
</dbReference>
<dbReference type="InterPro" id="IPR001254">
    <property type="entry name" value="Trypsin_dom"/>
</dbReference>
<dbReference type="STRING" id="104452.A0A0L7LUS5"/>
<evidence type="ECO:0000313" key="5">
    <source>
        <dbReference type="Proteomes" id="UP000037510"/>
    </source>
</evidence>
<dbReference type="InterPro" id="IPR043504">
    <property type="entry name" value="Peptidase_S1_PA_chymotrypsin"/>
</dbReference>
<protein>
    <submittedName>
        <fullName evidence="4">Chymotrypsin-like proteinase 6D</fullName>
    </submittedName>
</protein>
<organism evidence="4 5">
    <name type="scientific">Operophtera brumata</name>
    <name type="common">Winter moth</name>
    <name type="synonym">Phalaena brumata</name>
    <dbReference type="NCBI Taxonomy" id="104452"/>
    <lineage>
        <taxon>Eukaryota</taxon>
        <taxon>Metazoa</taxon>
        <taxon>Ecdysozoa</taxon>
        <taxon>Arthropoda</taxon>
        <taxon>Hexapoda</taxon>
        <taxon>Insecta</taxon>
        <taxon>Pterygota</taxon>
        <taxon>Neoptera</taxon>
        <taxon>Endopterygota</taxon>
        <taxon>Lepidoptera</taxon>
        <taxon>Glossata</taxon>
        <taxon>Ditrysia</taxon>
        <taxon>Geometroidea</taxon>
        <taxon>Geometridae</taxon>
        <taxon>Larentiinae</taxon>
        <taxon>Operophtera</taxon>
    </lineage>
</organism>
<dbReference type="GO" id="GO:0006508">
    <property type="term" value="P:proteolysis"/>
    <property type="evidence" value="ECO:0007669"/>
    <property type="project" value="InterPro"/>
</dbReference>
<dbReference type="PROSITE" id="PS00135">
    <property type="entry name" value="TRYPSIN_SER"/>
    <property type="match status" value="1"/>
</dbReference>